<comment type="subcellular location">
    <subcellularLocation>
        <location evidence="1">Cell envelope</location>
    </subcellularLocation>
</comment>
<dbReference type="OrthoDB" id="9815205at2"/>
<dbReference type="SUPFAM" id="SSF52833">
    <property type="entry name" value="Thioredoxin-like"/>
    <property type="match status" value="1"/>
</dbReference>
<dbReference type="GO" id="GO:0016209">
    <property type="term" value="F:antioxidant activity"/>
    <property type="evidence" value="ECO:0007669"/>
    <property type="project" value="InterPro"/>
</dbReference>
<sequence>MNNIKIIILLCLVFNQFFASIGWAQEKHGFTITGKIKGLKEGETVKLTFEDTWPIWGNGWTKPVASALVKNGKFTIRGYLPDGPRLAELEFSRTNADMKQPFPPFLMDNENIVIHGRVRAKILPSQSIIIEGSRSNEERKKLFPYFDIWRQGLRDRLTDTLQKLNGLLGYNKDFMAGIERLKLEQLAQVKRGLVQNSSGQAAVPYYVMQCFDAVGHDSIVSLLYDRLDEHIKTSYYGKLMQNRLYLCEGQPAPNFTSFTPEGKSVSLKDVTAKNKLTILDFWGSGCIPCRNEFKEYTVALYNEFHNKGLEIIAVSWDKNEKSWKKAITDDQQPWINVSSLKGFGDSVYSSYKIIHTPQNVVIDQQGKIVAWNISGLELHWFVDKYLNK</sequence>
<dbReference type="PANTHER" id="PTHR42852">
    <property type="entry name" value="THIOL:DISULFIDE INTERCHANGE PROTEIN DSBE"/>
    <property type="match status" value="1"/>
</dbReference>
<evidence type="ECO:0000256" key="4">
    <source>
        <dbReference type="ARBA" id="ARBA00023284"/>
    </source>
</evidence>
<dbReference type="InterPro" id="IPR050553">
    <property type="entry name" value="Thioredoxin_ResA/DsbE_sf"/>
</dbReference>
<dbReference type="PANTHER" id="PTHR42852:SF6">
    <property type="entry name" value="THIOL:DISULFIDE INTERCHANGE PROTEIN DSBE"/>
    <property type="match status" value="1"/>
</dbReference>
<dbReference type="InterPro" id="IPR036249">
    <property type="entry name" value="Thioredoxin-like_sf"/>
</dbReference>
<dbReference type="GO" id="GO:0016491">
    <property type="term" value="F:oxidoreductase activity"/>
    <property type="evidence" value="ECO:0007669"/>
    <property type="project" value="InterPro"/>
</dbReference>
<dbReference type="InterPro" id="IPR025380">
    <property type="entry name" value="DUF4369"/>
</dbReference>
<dbReference type="AlphaFoldDB" id="A0A5B8UVH0"/>
<dbReference type="GO" id="GO:0017004">
    <property type="term" value="P:cytochrome complex assembly"/>
    <property type="evidence" value="ECO:0007669"/>
    <property type="project" value="UniProtKB-KW"/>
</dbReference>
<dbReference type="Proteomes" id="UP000321479">
    <property type="component" value="Chromosome"/>
</dbReference>
<dbReference type="Gene3D" id="3.40.30.10">
    <property type="entry name" value="Glutaredoxin"/>
    <property type="match status" value="1"/>
</dbReference>
<dbReference type="EMBL" id="CP042436">
    <property type="protein sequence ID" value="QEC62436.1"/>
    <property type="molecule type" value="Genomic_DNA"/>
</dbReference>
<dbReference type="PROSITE" id="PS51352">
    <property type="entry name" value="THIOREDOXIN_2"/>
    <property type="match status" value="1"/>
</dbReference>
<dbReference type="InterPro" id="IPR000866">
    <property type="entry name" value="AhpC/TSA"/>
</dbReference>
<keyword evidence="2" id="KW-0201">Cytochrome c-type biogenesis</keyword>
<keyword evidence="3" id="KW-1015">Disulfide bond</keyword>
<proteinExistence type="predicted"/>
<organism evidence="6 7">
    <name type="scientific">Mucilaginibacter ginsenosidivorans</name>
    <dbReference type="NCBI Taxonomy" id="398053"/>
    <lineage>
        <taxon>Bacteria</taxon>
        <taxon>Pseudomonadati</taxon>
        <taxon>Bacteroidota</taxon>
        <taxon>Sphingobacteriia</taxon>
        <taxon>Sphingobacteriales</taxon>
        <taxon>Sphingobacteriaceae</taxon>
        <taxon>Mucilaginibacter</taxon>
    </lineage>
</organism>
<dbReference type="GO" id="GO:0030313">
    <property type="term" value="C:cell envelope"/>
    <property type="evidence" value="ECO:0007669"/>
    <property type="project" value="UniProtKB-SubCell"/>
</dbReference>
<evidence type="ECO:0000313" key="6">
    <source>
        <dbReference type="EMBL" id="QEC62436.1"/>
    </source>
</evidence>
<evidence type="ECO:0000259" key="5">
    <source>
        <dbReference type="PROSITE" id="PS51352"/>
    </source>
</evidence>
<dbReference type="CDD" id="cd02966">
    <property type="entry name" value="TlpA_like_family"/>
    <property type="match status" value="1"/>
</dbReference>
<evidence type="ECO:0000256" key="2">
    <source>
        <dbReference type="ARBA" id="ARBA00022748"/>
    </source>
</evidence>
<reference evidence="6 7" key="1">
    <citation type="journal article" date="2017" name="Curr. Microbiol.">
        <title>Mucilaginibacter ginsenosidivorans sp. nov., Isolated from Soil of Ginseng Field.</title>
        <authorList>
            <person name="Kim M.M."/>
            <person name="Siddiqi M.Z."/>
            <person name="Im W.T."/>
        </authorList>
    </citation>
    <scope>NUCLEOTIDE SEQUENCE [LARGE SCALE GENOMIC DNA]</scope>
    <source>
        <strain evidence="6 7">Gsoil 3017</strain>
    </source>
</reference>
<evidence type="ECO:0000256" key="3">
    <source>
        <dbReference type="ARBA" id="ARBA00023157"/>
    </source>
</evidence>
<protein>
    <submittedName>
        <fullName evidence="6">AhpC/TSA family protein</fullName>
    </submittedName>
</protein>
<dbReference type="Pfam" id="PF00578">
    <property type="entry name" value="AhpC-TSA"/>
    <property type="match status" value="1"/>
</dbReference>
<feature type="domain" description="Thioredoxin" evidence="5">
    <location>
        <begin position="246"/>
        <end position="388"/>
    </location>
</feature>
<dbReference type="Pfam" id="PF14289">
    <property type="entry name" value="DUF4369"/>
    <property type="match status" value="1"/>
</dbReference>
<evidence type="ECO:0000256" key="1">
    <source>
        <dbReference type="ARBA" id="ARBA00004196"/>
    </source>
</evidence>
<gene>
    <name evidence="6" type="ORF">FRZ54_07495</name>
</gene>
<dbReference type="RefSeq" id="WP_147031013.1">
    <property type="nucleotide sequence ID" value="NZ_CP042436.1"/>
</dbReference>
<evidence type="ECO:0000313" key="7">
    <source>
        <dbReference type="Proteomes" id="UP000321479"/>
    </source>
</evidence>
<accession>A0A5B8UVH0</accession>
<keyword evidence="7" id="KW-1185">Reference proteome</keyword>
<dbReference type="KEGG" id="mgin:FRZ54_07495"/>
<keyword evidence="4" id="KW-0676">Redox-active center</keyword>
<name>A0A5B8UVH0_9SPHI</name>
<dbReference type="InterPro" id="IPR013766">
    <property type="entry name" value="Thioredoxin_domain"/>
</dbReference>